<protein>
    <submittedName>
        <fullName evidence="2">Uncharacterized protein</fullName>
    </submittedName>
</protein>
<name>B9RSI4_RICCO</name>
<sequence length="88" mass="10164">MYQDDKLRAVEEMARRNKDSTEKLESLSQEIVVAKSAWQSRQEDNSVSGGRIDKPITKIVVQPELRMVLMFQGIPNWIFLVIVVKMTL</sequence>
<dbReference type="Proteomes" id="UP000008311">
    <property type="component" value="Unassembled WGS sequence"/>
</dbReference>
<feature type="coiled-coil region" evidence="1">
    <location>
        <begin position="10"/>
        <end position="37"/>
    </location>
</feature>
<keyword evidence="3" id="KW-1185">Reference proteome</keyword>
<evidence type="ECO:0000256" key="1">
    <source>
        <dbReference type="SAM" id="Coils"/>
    </source>
</evidence>
<reference evidence="3" key="1">
    <citation type="journal article" date="2010" name="Nat. Biotechnol.">
        <title>Draft genome sequence of the oilseed species Ricinus communis.</title>
        <authorList>
            <person name="Chan A.P."/>
            <person name="Crabtree J."/>
            <person name="Zhao Q."/>
            <person name="Lorenzi H."/>
            <person name="Orvis J."/>
            <person name="Puiu D."/>
            <person name="Melake-Berhan A."/>
            <person name="Jones K.M."/>
            <person name="Redman J."/>
            <person name="Chen G."/>
            <person name="Cahoon E.B."/>
            <person name="Gedil M."/>
            <person name="Stanke M."/>
            <person name="Haas B.J."/>
            <person name="Wortman J.R."/>
            <person name="Fraser-Liggett C.M."/>
            <person name="Ravel J."/>
            <person name="Rabinowicz P.D."/>
        </authorList>
    </citation>
    <scope>NUCLEOTIDE SEQUENCE [LARGE SCALE GENOMIC DNA]</scope>
    <source>
        <strain evidence="3">cv. Hale</strain>
    </source>
</reference>
<keyword evidence="1" id="KW-0175">Coiled coil</keyword>
<dbReference type="InParanoid" id="B9RSI4"/>
<organism evidence="2 3">
    <name type="scientific">Ricinus communis</name>
    <name type="common">Castor bean</name>
    <dbReference type="NCBI Taxonomy" id="3988"/>
    <lineage>
        <taxon>Eukaryota</taxon>
        <taxon>Viridiplantae</taxon>
        <taxon>Streptophyta</taxon>
        <taxon>Embryophyta</taxon>
        <taxon>Tracheophyta</taxon>
        <taxon>Spermatophyta</taxon>
        <taxon>Magnoliopsida</taxon>
        <taxon>eudicotyledons</taxon>
        <taxon>Gunneridae</taxon>
        <taxon>Pentapetalae</taxon>
        <taxon>rosids</taxon>
        <taxon>fabids</taxon>
        <taxon>Malpighiales</taxon>
        <taxon>Euphorbiaceae</taxon>
        <taxon>Acalyphoideae</taxon>
        <taxon>Acalypheae</taxon>
        <taxon>Ricinus</taxon>
    </lineage>
</organism>
<proteinExistence type="predicted"/>
<gene>
    <name evidence="2" type="ORF">RCOM_1244710</name>
</gene>
<dbReference type="AlphaFoldDB" id="B9RSI4"/>
<evidence type="ECO:0000313" key="2">
    <source>
        <dbReference type="EMBL" id="EEF45722.1"/>
    </source>
</evidence>
<accession>B9RSI4</accession>
<dbReference type="EMBL" id="EQ973810">
    <property type="protein sequence ID" value="EEF45722.1"/>
    <property type="molecule type" value="Genomic_DNA"/>
</dbReference>
<evidence type="ECO:0000313" key="3">
    <source>
        <dbReference type="Proteomes" id="UP000008311"/>
    </source>
</evidence>